<evidence type="ECO:0000313" key="3">
    <source>
        <dbReference type="Proteomes" id="UP000008068"/>
    </source>
</evidence>
<dbReference type="Proteomes" id="UP000008068">
    <property type="component" value="Unassembled WGS sequence"/>
</dbReference>
<dbReference type="EMBL" id="GL379895">
    <property type="protein sequence ID" value="EGT32253.1"/>
    <property type="molecule type" value="Genomic_DNA"/>
</dbReference>
<feature type="region of interest" description="Disordered" evidence="1">
    <location>
        <begin position="1"/>
        <end position="52"/>
    </location>
</feature>
<reference evidence="3" key="1">
    <citation type="submission" date="2011-07" db="EMBL/GenBank/DDBJ databases">
        <authorList>
            <consortium name="Caenorhabditis brenneri Sequencing and Analysis Consortium"/>
            <person name="Wilson R.K."/>
        </authorList>
    </citation>
    <scope>NUCLEOTIDE SEQUENCE [LARGE SCALE GENOMIC DNA]</scope>
    <source>
        <strain evidence="3">PB2801</strain>
    </source>
</reference>
<gene>
    <name evidence="2" type="ORF">CAEBREN_12559</name>
</gene>
<dbReference type="InParanoid" id="G0NJE9"/>
<protein>
    <submittedName>
        <fullName evidence="2">Uncharacterized protein</fullName>
    </submittedName>
</protein>
<evidence type="ECO:0000256" key="1">
    <source>
        <dbReference type="SAM" id="MobiDB-lite"/>
    </source>
</evidence>
<proteinExistence type="predicted"/>
<sequence>MEEIKGESLTFDTEHRRAIQESSGTFPQPVVAKQIKKVRSGTTTNGSTTQHE</sequence>
<dbReference type="HOGENOM" id="CLU_3089231_0_0_1"/>
<dbReference type="AlphaFoldDB" id="G0NJE9"/>
<evidence type="ECO:0000313" key="2">
    <source>
        <dbReference type="EMBL" id="EGT32253.1"/>
    </source>
</evidence>
<accession>G0NJE9</accession>
<feature type="compositionally biased region" description="Polar residues" evidence="1">
    <location>
        <begin position="40"/>
        <end position="52"/>
    </location>
</feature>
<name>G0NJE9_CAEBE</name>
<organism evidence="3">
    <name type="scientific">Caenorhabditis brenneri</name>
    <name type="common">Nematode worm</name>
    <dbReference type="NCBI Taxonomy" id="135651"/>
    <lineage>
        <taxon>Eukaryota</taxon>
        <taxon>Metazoa</taxon>
        <taxon>Ecdysozoa</taxon>
        <taxon>Nematoda</taxon>
        <taxon>Chromadorea</taxon>
        <taxon>Rhabditida</taxon>
        <taxon>Rhabditina</taxon>
        <taxon>Rhabditomorpha</taxon>
        <taxon>Rhabditoidea</taxon>
        <taxon>Rhabditidae</taxon>
        <taxon>Peloderinae</taxon>
        <taxon>Caenorhabditis</taxon>
    </lineage>
</organism>
<feature type="compositionally biased region" description="Basic and acidic residues" evidence="1">
    <location>
        <begin position="1"/>
        <end position="19"/>
    </location>
</feature>
<keyword evidence="3" id="KW-1185">Reference proteome</keyword>